<organism evidence="1">
    <name type="scientific">hydrothermal vent metagenome</name>
    <dbReference type="NCBI Taxonomy" id="652676"/>
    <lineage>
        <taxon>unclassified sequences</taxon>
        <taxon>metagenomes</taxon>
        <taxon>ecological metagenomes</taxon>
    </lineage>
</organism>
<proteinExistence type="predicted"/>
<dbReference type="AlphaFoldDB" id="A0A3B0UW03"/>
<dbReference type="EMBL" id="UOEY01000013">
    <property type="protein sequence ID" value="VAW35335.1"/>
    <property type="molecule type" value="Genomic_DNA"/>
</dbReference>
<protein>
    <submittedName>
        <fullName evidence="1">Uncharacterized protein</fullName>
    </submittedName>
</protein>
<accession>A0A3B0UW03</accession>
<evidence type="ECO:0000313" key="1">
    <source>
        <dbReference type="EMBL" id="VAW35335.1"/>
    </source>
</evidence>
<reference evidence="1" key="1">
    <citation type="submission" date="2018-06" db="EMBL/GenBank/DDBJ databases">
        <authorList>
            <person name="Zhirakovskaya E."/>
        </authorList>
    </citation>
    <scope>NUCLEOTIDE SEQUENCE</scope>
</reference>
<name>A0A3B0UW03_9ZZZZ</name>
<sequence length="65" mass="7331">MKFFFCRPIDFSKVDTLVYHLPDGPSFAVQMEGIEDLIDIDMEMGDICDTSDIDGVVHFFPKGNA</sequence>
<gene>
    <name evidence="1" type="ORF">MNBD_DELTA04-543</name>
</gene>